<name>A0A9P5UEK0_9AGAR</name>
<organism evidence="2 3">
    <name type="scientific">Rhodocollybia butyracea</name>
    <dbReference type="NCBI Taxonomy" id="206335"/>
    <lineage>
        <taxon>Eukaryota</taxon>
        <taxon>Fungi</taxon>
        <taxon>Dikarya</taxon>
        <taxon>Basidiomycota</taxon>
        <taxon>Agaricomycotina</taxon>
        <taxon>Agaricomycetes</taxon>
        <taxon>Agaricomycetidae</taxon>
        <taxon>Agaricales</taxon>
        <taxon>Marasmiineae</taxon>
        <taxon>Omphalotaceae</taxon>
        <taxon>Rhodocollybia</taxon>
    </lineage>
</organism>
<dbReference type="GO" id="GO:0003676">
    <property type="term" value="F:nucleic acid binding"/>
    <property type="evidence" value="ECO:0007669"/>
    <property type="project" value="InterPro"/>
</dbReference>
<proteinExistence type="predicted"/>
<evidence type="ECO:0008006" key="4">
    <source>
        <dbReference type="Google" id="ProtNLM"/>
    </source>
</evidence>
<reference evidence="2" key="1">
    <citation type="submission" date="2020-11" db="EMBL/GenBank/DDBJ databases">
        <authorList>
            <consortium name="DOE Joint Genome Institute"/>
            <person name="Ahrendt S."/>
            <person name="Riley R."/>
            <person name="Andreopoulos W."/>
            <person name="Labutti K."/>
            <person name="Pangilinan J."/>
            <person name="Ruiz-Duenas F.J."/>
            <person name="Barrasa J.M."/>
            <person name="Sanchez-Garcia M."/>
            <person name="Camarero S."/>
            <person name="Miyauchi S."/>
            <person name="Serrano A."/>
            <person name="Linde D."/>
            <person name="Babiker R."/>
            <person name="Drula E."/>
            <person name="Ayuso-Fernandez I."/>
            <person name="Pacheco R."/>
            <person name="Padilla G."/>
            <person name="Ferreira P."/>
            <person name="Barriuso J."/>
            <person name="Kellner H."/>
            <person name="Castanera R."/>
            <person name="Alfaro M."/>
            <person name="Ramirez L."/>
            <person name="Pisabarro A.G."/>
            <person name="Kuo A."/>
            <person name="Tritt A."/>
            <person name="Lipzen A."/>
            <person name="He G."/>
            <person name="Yan M."/>
            <person name="Ng V."/>
            <person name="Cullen D."/>
            <person name="Martin F."/>
            <person name="Rosso M.-N."/>
            <person name="Henrissat B."/>
            <person name="Hibbett D."/>
            <person name="Martinez A.T."/>
            <person name="Grigoriev I.V."/>
        </authorList>
    </citation>
    <scope>NUCLEOTIDE SEQUENCE</scope>
    <source>
        <strain evidence="2">AH 40177</strain>
    </source>
</reference>
<dbReference type="EMBL" id="JADNRY010000004">
    <property type="protein sequence ID" value="KAF9077340.1"/>
    <property type="molecule type" value="Genomic_DNA"/>
</dbReference>
<keyword evidence="3" id="KW-1185">Reference proteome</keyword>
<dbReference type="Proteomes" id="UP000772434">
    <property type="component" value="Unassembled WGS sequence"/>
</dbReference>
<dbReference type="OrthoDB" id="3026661at2759"/>
<feature type="region of interest" description="Disordered" evidence="1">
    <location>
        <begin position="366"/>
        <end position="413"/>
    </location>
</feature>
<dbReference type="SUPFAM" id="SSF54928">
    <property type="entry name" value="RNA-binding domain, RBD"/>
    <property type="match status" value="1"/>
</dbReference>
<feature type="compositionally biased region" description="Low complexity" evidence="1">
    <location>
        <begin position="372"/>
        <end position="397"/>
    </location>
</feature>
<protein>
    <recommendedName>
        <fullName evidence="4">RRM domain-containing protein</fullName>
    </recommendedName>
</protein>
<sequence length="413" mass="45385">MSVVRRHAARSVVFKQLPPSLEVKNLLSLVPSGRIHQVKSQSNNSLVINFLDSRSATHFTRKFLASSRDGPLNDDISLDYGESQPIPVEILAAIGLKNASRVIRVTSNNEKDIPSALKGDLNKCGTIESLVDDSRSAVCHFMSIESAIKALELLRSSKTYGGYSVYFGIDRKSHFPRSFPKGSKTDIVLASLPKDATTKEILDRIQLGVPSLSRETVRSIRFRTKTRKAFINFFEPGIAKMIFDSFEKAEGNTRLTRGVSVSWLRCRTPSISTNLRIAVDAGVSRTLTVSNIKDVRQLKSILKDIAEFGTILSNPYNSKTKTVYIEFADIYSSLKAIERIHKDPSAYPAFNKTHISFTSATSSIRPMKVSLPKTPSPTSAKPSAQAASEASSQPTAEIPKATSTDKKLDSTTV</sequence>
<feature type="compositionally biased region" description="Basic and acidic residues" evidence="1">
    <location>
        <begin position="403"/>
        <end position="413"/>
    </location>
</feature>
<evidence type="ECO:0000256" key="1">
    <source>
        <dbReference type="SAM" id="MobiDB-lite"/>
    </source>
</evidence>
<comment type="caution">
    <text evidence="2">The sequence shown here is derived from an EMBL/GenBank/DDBJ whole genome shotgun (WGS) entry which is preliminary data.</text>
</comment>
<dbReference type="InterPro" id="IPR035979">
    <property type="entry name" value="RBD_domain_sf"/>
</dbReference>
<gene>
    <name evidence="2" type="ORF">BDP27DRAFT_1397733</name>
</gene>
<accession>A0A9P5UEK0</accession>
<evidence type="ECO:0000313" key="2">
    <source>
        <dbReference type="EMBL" id="KAF9077340.1"/>
    </source>
</evidence>
<evidence type="ECO:0000313" key="3">
    <source>
        <dbReference type="Proteomes" id="UP000772434"/>
    </source>
</evidence>
<dbReference type="AlphaFoldDB" id="A0A9P5UEK0"/>